<dbReference type="OrthoDB" id="2338606at2759"/>
<dbReference type="SUPFAM" id="SSF52047">
    <property type="entry name" value="RNI-like"/>
    <property type="match status" value="1"/>
</dbReference>
<evidence type="ECO:0000313" key="1">
    <source>
        <dbReference type="EMBL" id="RWS03908.1"/>
    </source>
</evidence>
<keyword evidence="5" id="KW-1185">Reference proteome</keyword>
<gene>
    <name evidence="4" type="ORF">B4U79_19009</name>
    <name evidence="3" type="ORF">B4U79_19098</name>
    <name evidence="2" type="ORF">B4U79_19101</name>
    <name evidence="1" type="ORF">B4U79_19109</name>
</gene>
<evidence type="ECO:0000313" key="2">
    <source>
        <dbReference type="EMBL" id="RWS04374.1"/>
    </source>
</evidence>
<dbReference type="EMBL" id="NCKU01002332">
    <property type="protein sequence ID" value="RWS09821.1"/>
    <property type="molecule type" value="Genomic_DNA"/>
</dbReference>
<evidence type="ECO:0000313" key="3">
    <source>
        <dbReference type="EMBL" id="RWS04401.1"/>
    </source>
</evidence>
<name>A0A3S3NR28_9ACAR</name>
<reference evidence="3" key="2">
    <citation type="submission" date="2018-11" db="EMBL/GenBank/DDBJ databases">
        <title>Trombidioid mite genomics.</title>
        <authorList>
            <person name="Dong X."/>
        </authorList>
    </citation>
    <scope>NUCLEOTIDE SEQUENCE</scope>
    <source>
        <strain evidence="3">UoL-WK</strain>
    </source>
</reference>
<dbReference type="AlphaFoldDB" id="A0A3S3NR28"/>
<dbReference type="EMBL" id="NCKU01005598">
    <property type="protein sequence ID" value="RWS04374.1"/>
    <property type="molecule type" value="Genomic_DNA"/>
</dbReference>
<sequence length="337" mass="39140">MKELLSIIGSQLTTIIELHIKAYFQETDFAIISERFANLRSLTLEIRNFHDSNSPIFLIFFEGLKNLAALSISCKWITSIVAFTSFPNTLKSFTLKNVTIEREEFASFLKANTNLEGLHLDDRVEINATQELNLKAFFEEFIRFSNSIKYFSFRSLYGSHIDHLNLIGGQTLECIKIDLTDLSLTFDQSFPTLTNVKTLCLHCNAIDDSDLSFFLSRLPNIEVLFISTDNGRFPKKTFKAISRLLRLKSLKFNVHGKIYHTWDIFKFANISKYFEINNYDFTEDESNALMNALEVIARNRKSDLIKVKIYYKLNLRRALPENLIIKFSKEFFSDDFL</sequence>
<evidence type="ECO:0000313" key="5">
    <source>
        <dbReference type="Proteomes" id="UP000285301"/>
    </source>
</evidence>
<dbReference type="EMBL" id="NCKU01005576">
    <property type="protein sequence ID" value="RWS04401.1"/>
    <property type="molecule type" value="Genomic_DNA"/>
</dbReference>
<dbReference type="EMBL" id="NCKU01006029">
    <property type="protein sequence ID" value="RWS03908.1"/>
    <property type="molecule type" value="Genomic_DNA"/>
</dbReference>
<accession>A0A3S3NR28</accession>
<dbReference type="InterPro" id="IPR032675">
    <property type="entry name" value="LRR_dom_sf"/>
</dbReference>
<organism evidence="3 5">
    <name type="scientific">Dinothrombium tinctorium</name>
    <dbReference type="NCBI Taxonomy" id="1965070"/>
    <lineage>
        <taxon>Eukaryota</taxon>
        <taxon>Metazoa</taxon>
        <taxon>Ecdysozoa</taxon>
        <taxon>Arthropoda</taxon>
        <taxon>Chelicerata</taxon>
        <taxon>Arachnida</taxon>
        <taxon>Acari</taxon>
        <taxon>Acariformes</taxon>
        <taxon>Trombidiformes</taxon>
        <taxon>Prostigmata</taxon>
        <taxon>Anystina</taxon>
        <taxon>Parasitengona</taxon>
        <taxon>Trombidioidea</taxon>
        <taxon>Trombidiidae</taxon>
        <taxon>Dinothrombium</taxon>
    </lineage>
</organism>
<dbReference type="Gene3D" id="3.80.10.10">
    <property type="entry name" value="Ribonuclease Inhibitor"/>
    <property type="match status" value="1"/>
</dbReference>
<dbReference type="Proteomes" id="UP000285301">
    <property type="component" value="Unassembled WGS sequence"/>
</dbReference>
<comment type="caution">
    <text evidence="3">The sequence shown here is derived from an EMBL/GenBank/DDBJ whole genome shotgun (WGS) entry which is preliminary data.</text>
</comment>
<proteinExistence type="predicted"/>
<protein>
    <submittedName>
        <fullName evidence="3">Uncharacterized protein</fullName>
    </submittedName>
</protein>
<reference evidence="3 5" key="1">
    <citation type="journal article" date="2018" name="Gigascience">
        <title>Genomes of trombidid mites reveal novel predicted allergens and laterally-transferred genes associated with secondary metabolism.</title>
        <authorList>
            <person name="Dong X."/>
            <person name="Chaisiri K."/>
            <person name="Xia D."/>
            <person name="Armstrong S.D."/>
            <person name="Fang Y."/>
            <person name="Donnelly M.J."/>
            <person name="Kadowaki T."/>
            <person name="McGarry J.W."/>
            <person name="Darby A.C."/>
            <person name="Makepeace B.L."/>
        </authorList>
    </citation>
    <scope>NUCLEOTIDE SEQUENCE [LARGE SCALE GENOMIC DNA]</scope>
    <source>
        <strain evidence="3">UoL-WK</strain>
    </source>
</reference>
<evidence type="ECO:0000313" key="4">
    <source>
        <dbReference type="EMBL" id="RWS09821.1"/>
    </source>
</evidence>